<evidence type="ECO:0000313" key="2">
    <source>
        <dbReference type="EMBL" id="MFC6631992.1"/>
    </source>
</evidence>
<reference evidence="3" key="1">
    <citation type="journal article" date="2019" name="Int. J. Syst. Evol. Microbiol.">
        <title>The Global Catalogue of Microorganisms (GCM) 10K type strain sequencing project: providing services to taxonomists for standard genome sequencing and annotation.</title>
        <authorList>
            <consortium name="The Broad Institute Genomics Platform"/>
            <consortium name="The Broad Institute Genome Sequencing Center for Infectious Disease"/>
            <person name="Wu L."/>
            <person name="Ma J."/>
        </authorList>
    </citation>
    <scope>NUCLEOTIDE SEQUENCE [LARGE SCALE GENOMIC DNA]</scope>
    <source>
        <strain evidence="3">CGMCC 1.13718</strain>
    </source>
</reference>
<dbReference type="EMBL" id="JBHSVR010000001">
    <property type="protein sequence ID" value="MFC6631992.1"/>
    <property type="molecule type" value="Genomic_DNA"/>
</dbReference>
<feature type="signal peptide" evidence="1">
    <location>
        <begin position="1"/>
        <end position="27"/>
    </location>
</feature>
<evidence type="ECO:0000256" key="1">
    <source>
        <dbReference type="SAM" id="SignalP"/>
    </source>
</evidence>
<accession>A0ABW1YGT3</accession>
<protein>
    <submittedName>
        <fullName evidence="2">Uncharacterized protein</fullName>
    </submittedName>
</protein>
<proteinExistence type="predicted"/>
<comment type="caution">
    <text evidence="2">The sequence shown here is derived from an EMBL/GenBank/DDBJ whole genome shotgun (WGS) entry which is preliminary data.</text>
</comment>
<dbReference type="Proteomes" id="UP001596425">
    <property type="component" value="Unassembled WGS sequence"/>
</dbReference>
<organism evidence="2 3">
    <name type="scientific">Microbulbifer taiwanensis</name>
    <dbReference type="NCBI Taxonomy" id="986746"/>
    <lineage>
        <taxon>Bacteria</taxon>
        <taxon>Pseudomonadati</taxon>
        <taxon>Pseudomonadota</taxon>
        <taxon>Gammaproteobacteria</taxon>
        <taxon>Cellvibrionales</taxon>
        <taxon>Microbulbiferaceae</taxon>
        <taxon>Microbulbifer</taxon>
    </lineage>
</organism>
<gene>
    <name evidence="2" type="ORF">ACFQBM_01795</name>
</gene>
<evidence type="ECO:0000313" key="3">
    <source>
        <dbReference type="Proteomes" id="UP001596425"/>
    </source>
</evidence>
<keyword evidence="1" id="KW-0732">Signal</keyword>
<keyword evidence="3" id="KW-1185">Reference proteome</keyword>
<dbReference type="RefSeq" id="WP_193194345.1">
    <property type="nucleotide sequence ID" value="NZ_JACZFR010000059.1"/>
</dbReference>
<sequence length="95" mass="10271">MVTAGTLKKVQFYTALALVLGAMQAGATELNLPLAEVQQQLTEKTDEAFSRKLEECRDRAAEEYIGPSYPVRIAEDKPARGGAANPFAAARLTVM</sequence>
<name>A0ABW1YGT3_9GAMM</name>
<feature type="chain" id="PRO_5047382838" evidence="1">
    <location>
        <begin position="28"/>
        <end position="95"/>
    </location>
</feature>